<evidence type="ECO:0000256" key="2">
    <source>
        <dbReference type="ARBA" id="ARBA00022741"/>
    </source>
</evidence>
<evidence type="ECO:0000256" key="1">
    <source>
        <dbReference type="ARBA" id="ARBA00006270"/>
    </source>
</evidence>
<gene>
    <name evidence="4" type="ORF">EDI_242310</name>
</gene>
<keyword evidence="5" id="KW-1185">Reference proteome</keyword>
<name>B0EUY9_ENTDS</name>
<keyword evidence="3" id="KW-0342">GTP-binding</keyword>
<dbReference type="CDD" id="cd00154">
    <property type="entry name" value="Rab"/>
    <property type="match status" value="1"/>
</dbReference>
<dbReference type="InterPro" id="IPR001806">
    <property type="entry name" value="Small_GTPase"/>
</dbReference>
<dbReference type="PROSITE" id="PS51421">
    <property type="entry name" value="RAS"/>
    <property type="match status" value="1"/>
</dbReference>
<dbReference type="InterPro" id="IPR050305">
    <property type="entry name" value="Small_GTPase_Rab"/>
</dbReference>
<dbReference type="PROSITE" id="PS51419">
    <property type="entry name" value="RAB"/>
    <property type="match status" value="1"/>
</dbReference>
<dbReference type="eggNOG" id="KOG0078">
    <property type="taxonomic scope" value="Eukaryota"/>
</dbReference>
<dbReference type="PANTHER" id="PTHR47980">
    <property type="entry name" value="LD44762P"/>
    <property type="match status" value="1"/>
</dbReference>
<dbReference type="OrthoDB" id="28760at2759"/>
<dbReference type="EMBL" id="DS550992">
    <property type="protein sequence ID" value="EDR21650.1"/>
    <property type="molecule type" value="Genomic_DNA"/>
</dbReference>
<comment type="similarity">
    <text evidence="1">Belongs to the small GTPase superfamily. Rab family.</text>
</comment>
<dbReference type="GO" id="GO:0003924">
    <property type="term" value="F:GTPase activity"/>
    <property type="evidence" value="ECO:0007669"/>
    <property type="project" value="InterPro"/>
</dbReference>
<protein>
    <submittedName>
        <fullName evidence="4">Uncharacterized protein</fullName>
    </submittedName>
</protein>
<dbReference type="RefSeq" id="XP_001741867.1">
    <property type="nucleotide sequence ID" value="XM_001741815.1"/>
</dbReference>
<dbReference type="GeneID" id="5886778"/>
<sequence>MSNSNPIYLKSLLIGNSQDVKQRMMKLTGNSTKLLKIGVNFKFVTTIIDRVLIKMQVWDIAGQERFRTITESFISNAHIIYFVYNIIDASTFRFIQTTLEQVNQRIGCNSMGVLVGFGCEEQREVSNEEIMELSLKYQIKHYEFDLSDDSQLFDLYFKTINQFITENPSKFETQTIQSENQHSSNKCVVV</sequence>
<evidence type="ECO:0000313" key="4">
    <source>
        <dbReference type="EMBL" id="EDR21650.1"/>
    </source>
</evidence>
<dbReference type="GO" id="GO:0005525">
    <property type="term" value="F:GTP binding"/>
    <property type="evidence" value="ECO:0007669"/>
    <property type="project" value="UniProtKB-KW"/>
</dbReference>
<dbReference type="KEGG" id="edi:EDI_242310"/>
<dbReference type="SUPFAM" id="SSF52540">
    <property type="entry name" value="P-loop containing nucleoside triphosphate hydrolases"/>
    <property type="match status" value="1"/>
</dbReference>
<reference evidence="5" key="1">
    <citation type="submission" date="2007-12" db="EMBL/GenBank/DDBJ databases">
        <title>Annotation of Entamoeba dispar SAW760.</title>
        <authorList>
            <person name="Lorenzi H."/>
            <person name="Inman J."/>
            <person name="Schobel S."/>
            <person name="Amedeo P."/>
            <person name="Caler E."/>
        </authorList>
    </citation>
    <scope>NUCLEOTIDE SEQUENCE [LARGE SCALE GENOMIC DNA]</scope>
    <source>
        <strain evidence="5">ATCC PRA-260 / SAW760</strain>
    </source>
</reference>
<accession>B0EUY9</accession>
<dbReference type="OMA" id="FISENQC"/>
<dbReference type="Proteomes" id="UP000008076">
    <property type="component" value="Unassembled WGS sequence"/>
</dbReference>
<keyword evidence="2" id="KW-0547">Nucleotide-binding</keyword>
<dbReference type="InterPro" id="IPR027417">
    <property type="entry name" value="P-loop_NTPase"/>
</dbReference>
<evidence type="ECO:0000313" key="5">
    <source>
        <dbReference type="Proteomes" id="UP000008076"/>
    </source>
</evidence>
<dbReference type="VEuPathDB" id="AmoebaDB:EDI_242310"/>
<dbReference type="Pfam" id="PF00071">
    <property type="entry name" value="Ras"/>
    <property type="match status" value="1"/>
</dbReference>
<dbReference type="AlphaFoldDB" id="B0EUY9"/>
<dbReference type="Gene3D" id="3.40.50.300">
    <property type="entry name" value="P-loop containing nucleotide triphosphate hydrolases"/>
    <property type="match status" value="1"/>
</dbReference>
<organism evidence="5">
    <name type="scientific">Entamoeba dispar (strain ATCC PRA-260 / SAW760)</name>
    <dbReference type="NCBI Taxonomy" id="370354"/>
    <lineage>
        <taxon>Eukaryota</taxon>
        <taxon>Amoebozoa</taxon>
        <taxon>Evosea</taxon>
        <taxon>Archamoebae</taxon>
        <taxon>Mastigamoebida</taxon>
        <taxon>Entamoebidae</taxon>
        <taxon>Entamoeba</taxon>
    </lineage>
</organism>
<dbReference type="SMART" id="SM00175">
    <property type="entry name" value="RAB"/>
    <property type="match status" value="1"/>
</dbReference>
<proteinExistence type="inferred from homology"/>
<evidence type="ECO:0000256" key="3">
    <source>
        <dbReference type="ARBA" id="ARBA00023134"/>
    </source>
</evidence>